<evidence type="ECO:0000313" key="3">
    <source>
        <dbReference type="Proteomes" id="UP000019377"/>
    </source>
</evidence>
<keyword evidence="3" id="KW-1185">Reference proteome</keyword>
<dbReference type="AlphaFoldDB" id="V5GQL5"/>
<evidence type="ECO:0000256" key="1">
    <source>
        <dbReference type="SAM" id="MobiDB-lite"/>
    </source>
</evidence>
<gene>
    <name evidence="2" type="ORF">PSEUBRA_SCAF18g04810</name>
</gene>
<organism evidence="2 3">
    <name type="scientific">Kalmanozyma brasiliensis (strain GHG001)</name>
    <name type="common">Yeast</name>
    <name type="synonym">Pseudozyma brasiliensis</name>
    <dbReference type="NCBI Taxonomy" id="1365824"/>
    <lineage>
        <taxon>Eukaryota</taxon>
        <taxon>Fungi</taxon>
        <taxon>Dikarya</taxon>
        <taxon>Basidiomycota</taxon>
        <taxon>Ustilaginomycotina</taxon>
        <taxon>Ustilaginomycetes</taxon>
        <taxon>Ustilaginales</taxon>
        <taxon>Ustilaginaceae</taxon>
        <taxon>Kalmanozyma</taxon>
    </lineage>
</organism>
<reference evidence="3" key="1">
    <citation type="journal article" date="2013" name="Genome Announc.">
        <title>Draft genome sequence of Pseudozyma brasiliensis sp. nov. strain GHG001, a high producer of endo-1,4-xylanase isolated from an insect pest of sugarcane.</title>
        <authorList>
            <person name="Oliveira J.V.D.C."/>
            <person name="dos Santos R.A.C."/>
            <person name="Borges T.A."/>
            <person name="Riano-Pachon D.M."/>
            <person name="Goldman G.H."/>
        </authorList>
    </citation>
    <scope>NUCLEOTIDE SEQUENCE [LARGE SCALE GENOMIC DNA]</scope>
    <source>
        <strain evidence="3">GHG001</strain>
    </source>
</reference>
<feature type="compositionally biased region" description="Polar residues" evidence="1">
    <location>
        <begin position="126"/>
        <end position="145"/>
    </location>
</feature>
<evidence type="ECO:0000313" key="2">
    <source>
        <dbReference type="EMBL" id="EST08237.1"/>
    </source>
</evidence>
<dbReference type="Proteomes" id="UP000019377">
    <property type="component" value="Unassembled WGS sequence"/>
</dbReference>
<name>V5GQL5_KALBG</name>
<feature type="region of interest" description="Disordered" evidence="1">
    <location>
        <begin position="51"/>
        <end position="159"/>
    </location>
</feature>
<dbReference type="EMBL" id="KI545860">
    <property type="protein sequence ID" value="EST08237.1"/>
    <property type="molecule type" value="Genomic_DNA"/>
</dbReference>
<accession>V5GQL5</accession>
<dbReference type="HOGENOM" id="CLU_1504080_0_0_1"/>
<feature type="compositionally biased region" description="Basic and acidic residues" evidence="1">
    <location>
        <begin position="85"/>
        <end position="97"/>
    </location>
</feature>
<dbReference type="eggNOG" id="KOG0583">
    <property type="taxonomic scope" value="Eukaryota"/>
</dbReference>
<sequence>MLGAKDKGRTSPPPLPLHDQVVIAGEALPLEGGRGSALFGRRNTVSNVKDSMLGILSSPSTPKRTPAEILDKPRKSFGKQGAETDLDRVKGMERRADSASPSPSLPESIKQSNAGSAREKGDGTLLSASQDSFSTLSGTPQGSEKQASRGKAGSSFIATPEPWYRQSPIFEWQLVSGAL</sequence>
<protein>
    <submittedName>
        <fullName evidence="2">Uncharacterized protein</fullName>
    </submittedName>
</protein>
<proteinExistence type="predicted"/>
<dbReference type="STRING" id="1365824.V5GQL5"/>
<feature type="compositionally biased region" description="Basic and acidic residues" evidence="1">
    <location>
        <begin position="65"/>
        <end position="74"/>
    </location>
</feature>